<organism evidence="2 3">
    <name type="scientific">Lactobacillus phage Bacchae</name>
    <dbReference type="NCBI Taxonomy" id="2079429"/>
    <lineage>
        <taxon>Viruses</taxon>
        <taxon>Duplodnaviria</taxon>
        <taxon>Heunggongvirae</taxon>
        <taxon>Uroviricota</taxon>
        <taxon>Caudoviricetes</taxon>
        <taxon>Herelleviridae</taxon>
        <taxon>Harbinvirus</taxon>
        <taxon>Harbinvirus bacchae</taxon>
    </lineage>
</organism>
<dbReference type="KEGG" id="vg:54988514"/>
<accession>A0A2K9VCP1</accession>
<evidence type="ECO:0000259" key="1">
    <source>
        <dbReference type="Pfam" id="PF16075"/>
    </source>
</evidence>
<feature type="domain" description="DUF4815" evidence="1">
    <location>
        <begin position="262"/>
        <end position="820"/>
    </location>
</feature>
<evidence type="ECO:0000313" key="2">
    <source>
        <dbReference type="EMBL" id="AUV59965.1"/>
    </source>
</evidence>
<feature type="domain" description="DUF4815" evidence="1">
    <location>
        <begin position="10"/>
        <end position="69"/>
    </location>
</feature>
<dbReference type="Proteomes" id="UP000241463">
    <property type="component" value="Segment"/>
</dbReference>
<dbReference type="EMBL" id="MG765277">
    <property type="protein sequence ID" value="AUV59965.1"/>
    <property type="molecule type" value="Genomic_DNA"/>
</dbReference>
<evidence type="ECO:0000313" key="3">
    <source>
        <dbReference type="Proteomes" id="UP000241463"/>
    </source>
</evidence>
<keyword evidence="3" id="KW-1185">Reference proteome</keyword>
<proteinExistence type="predicted"/>
<sequence length="1421" mass="155341">MPKYDDSQSPYNNGFDASKRFSKVLFRPGRPAFSQEMLEMESMQDYNTTMLGDTLFQEGAIISGMDVIPKTFTDDGGTTTEYPNNFSVKTAEAINSALTTTTYTSDGVIGVNSVGALKTDYPGMSFTTTITKGLYSTLHFKITKTSGTLSKISFNYDATQMTPISYTIDNIAVATALNDMTGTPLVDASGNPITLDTNTAHDVVIVFQTLTSANPTLSLMINSGYNALTTGVNVNITNLMSEDGKVAHDWSINSNDGDATSSVNRTKVYGVSAGRIWLEGAVRSFDGDEISITGIGTETIGAVLTETVVTSADDSDLLDHTSGSDTYGLAGADRTKYQVTLTYNDPTSTPIFVFVDNHLNSDELKPDYGSLGQILAKRMYDQSGSFRVSGFDVSVRDYSLDSSKLQLVIDAGQAYVRGYSINTTENTNLLIDKAEQTDETANEQYIYNSDNGVYTFVQQPVQTVASVTASVQGSNASVPRSSTSITDQFSTEAVYRIESVTQGSTTYIEGTDFVRISTNSIRWGQDANGNVLTGAKIPAAGSTYRVVYDYTKVLVEDTDYKVIVNGGTTTLDIVNQTGVKPIAGSIVNVDYVYFLARIDMILITSDINNPFKIIKGTPMTFSTVTPPVVNDPYTLELGYVLVYPGTGENLANKALFTMQTVTNIPFSGLQKWSTRLDNLEYNLAVQQLSATATEDEDPTTVKDAFSDSFNSVNTADTFHDNFDVDYAPEDGELRMPTQYTYTVIPKVAEDVSTSAKVWHTSDISSQALASSGLSNTSGIVDQQQLLSTGIINVNEYQVFNVNGTLKLIPDTDNWVETTSTTVIDTSSRVKKLKLNQFWKRDAAHAQKYYQGDTLNYFNQITLDKNQKWSTTKTHTSYSGYIISSGGTKTVTSAIEYMRQRKVQFVAKNFEPYTDSVQATITSIPVEQVGWGPDMNVDGGSGPYRGSAHNSWKADGNGMIYGSFMIPAGLKCGTRTVSLFNATNQATATYTAHGTLKNVENIINKQRVAVTLYDPLAQSFTFTENRHLQGVDLFFQSKATTNVSGHTSDVVIQVRELSDDGYPNKTIRAEIDLSPSQVNTSKDGSVATHIDFERPIQLTGTNGYCIIIITDSNQYNVFKATRGERRLDNNNVMQSRPSDNGNLFTSSNAQTWVADPNSSLKYKLYTSRYNTSSTITWNPVSLNSVYFDSDSKVPVSTMDRFTVLTSYLTPDSTAINFYYRLLPDTAASNASISNIPWNPLVVVNDNTDASTNSTSTNADDITGEYAMSSNTRQIQIKADIVSTSTASPLLELDDLTIAFMKANTVGNYYSVNVDESGSAEFNTVKMQYDAYIPTGTSVTPTYSVDGGNTWYTLTSTGTGTATPESSEQISPLFKRYIYNGTVPTATDINHLANQIMFNLNMKTNSNFIKPRVRKLMTTMSNK</sequence>
<dbReference type="RefSeq" id="YP_009798069.1">
    <property type="nucleotide sequence ID" value="NC_047924.1"/>
</dbReference>
<dbReference type="GeneID" id="54988514"/>
<dbReference type="Pfam" id="PF16075">
    <property type="entry name" value="DUF4815"/>
    <property type="match status" value="2"/>
</dbReference>
<protein>
    <recommendedName>
        <fullName evidence="1">DUF4815 domain-containing protein</fullName>
    </recommendedName>
</protein>
<reference evidence="2 3" key="1">
    <citation type="submission" date="2018-01" db="EMBL/GenBank/DDBJ databases">
        <title>Lactobacillus phages that infect wine-derived L. plantarum strains.</title>
        <authorList>
            <person name="Kyrkou I."/>
            <person name="Hestbjerg Hansen L."/>
        </authorList>
    </citation>
    <scope>NUCLEOTIDE SEQUENCE [LARGE SCALE GENOMIC DNA]</scope>
</reference>
<name>A0A2K9VCP1_9CAUD</name>
<dbReference type="InterPro" id="IPR032096">
    <property type="entry name" value="DUF4815"/>
</dbReference>